<dbReference type="PANTHER" id="PTHR11219:SF72">
    <property type="entry name" value="TENEURIN-M"/>
    <property type="match status" value="1"/>
</dbReference>
<dbReference type="OrthoDB" id="442731at2759"/>
<keyword evidence="1" id="KW-0245">EGF-like domain</keyword>
<keyword evidence="5" id="KW-1133">Transmembrane helix</keyword>
<dbReference type="Pfam" id="PF23093">
    <property type="entry name" value="GBD_Tenm3"/>
    <property type="match status" value="1"/>
</dbReference>
<reference evidence="7" key="1">
    <citation type="submission" date="2020-11" db="EMBL/GenBank/DDBJ databases">
        <authorList>
            <person name="Tran Van P."/>
        </authorList>
    </citation>
    <scope>NUCLEOTIDE SEQUENCE</scope>
</reference>
<feature type="compositionally biased region" description="Low complexity" evidence="4">
    <location>
        <begin position="141"/>
        <end position="155"/>
    </location>
</feature>
<dbReference type="PANTHER" id="PTHR11219">
    <property type="entry name" value="TENEURIN AND N-ACETYLGLUCOSAMINE-1-PHOSPHODIESTER ALPHA-N-ACETYLGLUCOSAMINIDASE"/>
    <property type="match status" value="1"/>
</dbReference>
<keyword evidence="5" id="KW-0812">Transmembrane</keyword>
<sequence>MELSSSPAPSTAKLSRCEGGRYGTAPFGTTIPVVPVHRHNHSSHWRVPSRSNSRYKISEKCSWKLAALVLVLLCVLLSATVAYLAASGALSNPRNCANSCPIIDASMFSGGSVDTNLISSQSGVGQRPSEQQFQQSDPAVPTSSSQQTPSESSQTANALAPQHRNNLPAPSSPPDGTSFLRLEVGKPLRQIVPSYGYWSLQFFLERSEYLNFLLTVPKGSSFGVYARKNALPTLTRHDFMEILGANREKREASLMSKPDSGAKYPPLFETISQQSFLASAIRTTRRH</sequence>
<evidence type="ECO:0000313" key="7">
    <source>
        <dbReference type="EMBL" id="CAD7229926.1"/>
    </source>
</evidence>
<protein>
    <recommendedName>
        <fullName evidence="6">Teneurin-1-4-like galactose-binding domain-containing protein</fullName>
    </recommendedName>
</protein>
<evidence type="ECO:0000256" key="3">
    <source>
        <dbReference type="ARBA" id="ARBA00023157"/>
    </source>
</evidence>
<dbReference type="InterPro" id="IPR057629">
    <property type="entry name" value="Teneurin1-4_GBD"/>
</dbReference>
<evidence type="ECO:0000256" key="5">
    <source>
        <dbReference type="SAM" id="Phobius"/>
    </source>
</evidence>
<dbReference type="GO" id="GO:0008045">
    <property type="term" value="P:motor neuron axon guidance"/>
    <property type="evidence" value="ECO:0007669"/>
    <property type="project" value="TreeGrafter"/>
</dbReference>
<feature type="compositionally biased region" description="Polar residues" evidence="4">
    <location>
        <begin position="119"/>
        <end position="137"/>
    </location>
</feature>
<feature type="region of interest" description="Disordered" evidence="4">
    <location>
        <begin position="119"/>
        <end position="178"/>
    </location>
</feature>
<proteinExistence type="predicted"/>
<accession>A0A7R8WGF5</accession>
<dbReference type="InterPro" id="IPR051216">
    <property type="entry name" value="Teneurin"/>
</dbReference>
<keyword evidence="5" id="KW-0472">Membrane</keyword>
<evidence type="ECO:0000256" key="2">
    <source>
        <dbReference type="ARBA" id="ARBA00022737"/>
    </source>
</evidence>
<name>A0A7R8WGF5_9CRUS</name>
<organism evidence="7">
    <name type="scientific">Cyprideis torosa</name>
    <dbReference type="NCBI Taxonomy" id="163714"/>
    <lineage>
        <taxon>Eukaryota</taxon>
        <taxon>Metazoa</taxon>
        <taxon>Ecdysozoa</taxon>
        <taxon>Arthropoda</taxon>
        <taxon>Crustacea</taxon>
        <taxon>Oligostraca</taxon>
        <taxon>Ostracoda</taxon>
        <taxon>Podocopa</taxon>
        <taxon>Podocopida</taxon>
        <taxon>Cytherocopina</taxon>
        <taxon>Cytheroidea</taxon>
        <taxon>Cytherideidae</taxon>
        <taxon>Cyprideis</taxon>
    </lineage>
</organism>
<feature type="domain" description="Teneurin-1-4-like galactose-binding" evidence="6">
    <location>
        <begin position="179"/>
        <end position="258"/>
    </location>
</feature>
<evidence type="ECO:0000256" key="1">
    <source>
        <dbReference type="ARBA" id="ARBA00022536"/>
    </source>
</evidence>
<evidence type="ECO:0000256" key="4">
    <source>
        <dbReference type="SAM" id="MobiDB-lite"/>
    </source>
</evidence>
<dbReference type="EMBL" id="OB662359">
    <property type="protein sequence ID" value="CAD7229926.1"/>
    <property type="molecule type" value="Genomic_DNA"/>
</dbReference>
<keyword evidence="2" id="KW-0677">Repeat</keyword>
<keyword evidence="3" id="KW-1015">Disulfide bond</keyword>
<feature type="transmembrane region" description="Helical" evidence="5">
    <location>
        <begin position="65"/>
        <end position="86"/>
    </location>
</feature>
<dbReference type="AlphaFoldDB" id="A0A7R8WGF5"/>
<gene>
    <name evidence="7" type="ORF">CTOB1V02_LOCUS7791</name>
</gene>
<evidence type="ECO:0000259" key="6">
    <source>
        <dbReference type="Pfam" id="PF23093"/>
    </source>
</evidence>